<organism evidence="1 2">
    <name type="scientific">Allacma fusca</name>
    <dbReference type="NCBI Taxonomy" id="39272"/>
    <lineage>
        <taxon>Eukaryota</taxon>
        <taxon>Metazoa</taxon>
        <taxon>Ecdysozoa</taxon>
        <taxon>Arthropoda</taxon>
        <taxon>Hexapoda</taxon>
        <taxon>Collembola</taxon>
        <taxon>Symphypleona</taxon>
        <taxon>Sminthuridae</taxon>
        <taxon>Allacma</taxon>
    </lineage>
</organism>
<proteinExistence type="predicted"/>
<sequence length="98" mass="10852">MILIEDGKGSDNFSVGVGLSIASPTHHTSRYMADQTFHTPNFGDEEFDIPPIALPQSGDGSHGQGNMSYSLFFVILYGDREKRRCVLWIRTSNDDKAS</sequence>
<evidence type="ECO:0000313" key="1">
    <source>
        <dbReference type="EMBL" id="CAG7725283.1"/>
    </source>
</evidence>
<keyword evidence="2" id="KW-1185">Reference proteome</keyword>
<name>A0A8J2NZN3_9HEXA</name>
<evidence type="ECO:0000313" key="2">
    <source>
        <dbReference type="Proteomes" id="UP000708208"/>
    </source>
</evidence>
<gene>
    <name evidence="1" type="ORF">AFUS01_LOCUS14249</name>
</gene>
<dbReference type="EMBL" id="CAJVCH010119894">
    <property type="protein sequence ID" value="CAG7725283.1"/>
    <property type="molecule type" value="Genomic_DNA"/>
</dbReference>
<reference evidence="1" key="1">
    <citation type="submission" date="2021-06" db="EMBL/GenBank/DDBJ databases">
        <authorList>
            <person name="Hodson N. C."/>
            <person name="Mongue J. A."/>
            <person name="Jaron S. K."/>
        </authorList>
    </citation>
    <scope>NUCLEOTIDE SEQUENCE</scope>
</reference>
<comment type="caution">
    <text evidence="1">The sequence shown here is derived from an EMBL/GenBank/DDBJ whole genome shotgun (WGS) entry which is preliminary data.</text>
</comment>
<dbReference type="Proteomes" id="UP000708208">
    <property type="component" value="Unassembled WGS sequence"/>
</dbReference>
<accession>A0A8J2NZN3</accession>
<dbReference type="AlphaFoldDB" id="A0A8J2NZN3"/>
<dbReference type="OrthoDB" id="10027956at2759"/>
<protein>
    <submittedName>
        <fullName evidence="1">Uncharacterized protein</fullName>
    </submittedName>
</protein>